<dbReference type="STRING" id="195105.CN97_00740"/>
<dbReference type="RefSeq" id="WP_035712903.1">
    <property type="nucleotide sequence ID" value="NZ_JGYG01000010.1"/>
</dbReference>
<dbReference type="eggNOG" id="ENOG502ZT41">
    <property type="taxonomic scope" value="Bacteria"/>
</dbReference>
<dbReference type="Proteomes" id="UP000028826">
    <property type="component" value="Unassembled WGS sequence"/>
</dbReference>
<dbReference type="AlphaFoldDB" id="A0A086Y0D8"/>
<organism evidence="1 2">
    <name type="scientific">Haematobacter massiliensis</name>
    <dbReference type="NCBI Taxonomy" id="195105"/>
    <lineage>
        <taxon>Bacteria</taxon>
        <taxon>Pseudomonadati</taxon>
        <taxon>Pseudomonadota</taxon>
        <taxon>Alphaproteobacteria</taxon>
        <taxon>Rhodobacterales</taxon>
        <taxon>Paracoccaceae</taxon>
        <taxon>Haematobacter</taxon>
    </lineage>
</organism>
<name>A0A086Y0D8_9RHOB</name>
<keyword evidence="2" id="KW-1185">Reference proteome</keyword>
<protein>
    <submittedName>
        <fullName evidence="1">Uncharacterized protein</fullName>
    </submittedName>
</protein>
<dbReference type="OrthoDB" id="6976379at2"/>
<dbReference type="Gene3D" id="4.10.410.40">
    <property type="match status" value="1"/>
</dbReference>
<accession>A0A086Y0D8</accession>
<sequence length="233" mass="24928">MGELFPVAGCRLYIGGQITVPIRPMIVSDFGTQVWTEIDGWSTMGAFGDSAQEITTSLINRDRDIKQKGTKNAGSMENTFAVMADDPGQQALLLAVESKRNYAFRILLNDRQQAAATISVAAPGVVTLTDHGMIVGQPVRLFSTGTLPAPLQNEVEYFVHTVLSDDTFSLTTTPGGTAIETTEVGTGTITAEYGGSWRYFAALVMGAQEQGGEANTIRNQSTTLSINSNIVRA</sequence>
<dbReference type="EMBL" id="JGYG01000010">
    <property type="protein sequence ID" value="KFI27738.1"/>
    <property type="molecule type" value="Genomic_DNA"/>
</dbReference>
<evidence type="ECO:0000313" key="2">
    <source>
        <dbReference type="Proteomes" id="UP000028826"/>
    </source>
</evidence>
<reference evidence="1 2" key="1">
    <citation type="submission" date="2014-03" db="EMBL/GenBank/DDBJ databases">
        <title>Genome of Haematobacter massiliensis CCUG 47968.</title>
        <authorList>
            <person name="Wang D."/>
            <person name="Wang G."/>
        </authorList>
    </citation>
    <scope>NUCLEOTIDE SEQUENCE [LARGE SCALE GENOMIC DNA]</scope>
    <source>
        <strain evidence="1 2">CCUG 47968</strain>
    </source>
</reference>
<gene>
    <name evidence="1" type="ORF">CN97_00740</name>
</gene>
<evidence type="ECO:0000313" key="1">
    <source>
        <dbReference type="EMBL" id="KFI27738.1"/>
    </source>
</evidence>
<comment type="caution">
    <text evidence="1">The sequence shown here is derived from an EMBL/GenBank/DDBJ whole genome shotgun (WGS) entry which is preliminary data.</text>
</comment>
<proteinExistence type="predicted"/>